<evidence type="ECO:0000256" key="2">
    <source>
        <dbReference type="ARBA" id="ARBA00023125"/>
    </source>
</evidence>
<feature type="compositionally biased region" description="Gly residues" evidence="5">
    <location>
        <begin position="212"/>
        <end position="226"/>
    </location>
</feature>
<protein>
    <submittedName>
        <fullName evidence="7">TetR family transcriptional regulator</fullName>
    </submittedName>
</protein>
<dbReference type="Gene3D" id="1.10.357.10">
    <property type="entry name" value="Tetracycline Repressor, domain 2"/>
    <property type="match status" value="1"/>
</dbReference>
<dbReference type="InterPro" id="IPR050109">
    <property type="entry name" value="HTH-type_TetR-like_transc_reg"/>
</dbReference>
<dbReference type="RefSeq" id="WP_078874879.1">
    <property type="nucleotide sequence ID" value="NZ_BJMM01000004.1"/>
</dbReference>
<organism evidence="7 8">
    <name type="scientific">Streptomyces cacaoi</name>
    <dbReference type="NCBI Taxonomy" id="1898"/>
    <lineage>
        <taxon>Bacteria</taxon>
        <taxon>Bacillati</taxon>
        <taxon>Actinomycetota</taxon>
        <taxon>Actinomycetes</taxon>
        <taxon>Kitasatosporales</taxon>
        <taxon>Streptomycetaceae</taxon>
        <taxon>Streptomyces</taxon>
    </lineage>
</organism>
<dbReference type="GO" id="GO:0003700">
    <property type="term" value="F:DNA-binding transcription factor activity"/>
    <property type="evidence" value="ECO:0007669"/>
    <property type="project" value="TreeGrafter"/>
</dbReference>
<dbReference type="OrthoDB" id="3237195at2"/>
<keyword evidence="1" id="KW-0805">Transcription regulation</keyword>
<evidence type="ECO:0000313" key="7">
    <source>
        <dbReference type="EMBL" id="GEB48937.1"/>
    </source>
</evidence>
<reference evidence="7 8" key="1">
    <citation type="submission" date="2019-06" db="EMBL/GenBank/DDBJ databases">
        <title>Whole genome shotgun sequence of Streptomyces cacaoi subsp. cacaoi NBRC 12748.</title>
        <authorList>
            <person name="Hosoyama A."/>
            <person name="Uohara A."/>
            <person name="Ohji S."/>
            <person name="Ichikawa N."/>
        </authorList>
    </citation>
    <scope>NUCLEOTIDE SEQUENCE [LARGE SCALE GENOMIC DNA]</scope>
    <source>
        <strain evidence="7 8">NBRC 12748</strain>
    </source>
</reference>
<dbReference type="EMBL" id="BJMM01000004">
    <property type="protein sequence ID" value="GEB48937.1"/>
    <property type="molecule type" value="Genomic_DNA"/>
</dbReference>
<dbReference type="NCBIfam" id="NF041196">
    <property type="entry name" value="ScbR_bind_reg"/>
    <property type="match status" value="1"/>
</dbReference>
<dbReference type="InterPro" id="IPR009057">
    <property type="entry name" value="Homeodomain-like_sf"/>
</dbReference>
<dbReference type="PROSITE" id="PS50977">
    <property type="entry name" value="HTH_TETR_2"/>
    <property type="match status" value="1"/>
</dbReference>
<evidence type="ECO:0000259" key="6">
    <source>
        <dbReference type="PROSITE" id="PS50977"/>
    </source>
</evidence>
<feature type="DNA-binding region" description="H-T-H motif" evidence="4">
    <location>
        <begin position="29"/>
        <end position="48"/>
    </location>
</feature>
<dbReference type="InterPro" id="IPR047923">
    <property type="entry name" value="ArpA-like"/>
</dbReference>
<dbReference type="PANTHER" id="PTHR30055:SF234">
    <property type="entry name" value="HTH-TYPE TRANSCRIPTIONAL REGULATOR BETI"/>
    <property type="match status" value="1"/>
</dbReference>
<evidence type="ECO:0000256" key="3">
    <source>
        <dbReference type="ARBA" id="ARBA00023163"/>
    </source>
</evidence>
<dbReference type="SUPFAM" id="SSF46689">
    <property type="entry name" value="Homeodomain-like"/>
    <property type="match status" value="1"/>
</dbReference>
<dbReference type="PANTHER" id="PTHR30055">
    <property type="entry name" value="HTH-TYPE TRANSCRIPTIONAL REGULATOR RUTR"/>
    <property type="match status" value="1"/>
</dbReference>
<dbReference type="GO" id="GO:0000976">
    <property type="term" value="F:transcription cis-regulatory region binding"/>
    <property type="evidence" value="ECO:0007669"/>
    <property type="project" value="TreeGrafter"/>
</dbReference>
<comment type="caution">
    <text evidence="7">The sequence shown here is derived from an EMBL/GenBank/DDBJ whole genome shotgun (WGS) entry which is preliminary data.</text>
</comment>
<evidence type="ECO:0000256" key="4">
    <source>
        <dbReference type="PROSITE-ProRule" id="PRU00335"/>
    </source>
</evidence>
<dbReference type="AlphaFoldDB" id="A0A4Y3QW91"/>
<dbReference type="InterPro" id="IPR001647">
    <property type="entry name" value="HTH_TetR"/>
</dbReference>
<feature type="domain" description="HTH tetR-type" evidence="6">
    <location>
        <begin position="6"/>
        <end position="66"/>
    </location>
</feature>
<dbReference type="InterPro" id="IPR036271">
    <property type="entry name" value="Tet_transcr_reg_TetR-rel_C_sf"/>
</dbReference>
<dbReference type="SUPFAM" id="SSF48498">
    <property type="entry name" value="Tetracyclin repressor-like, C-terminal domain"/>
    <property type="match status" value="1"/>
</dbReference>
<sequence length="234" mass="24467">MQARSERSRRRLVRAAAEMFDAHGYADATLGRIAQAAGMTKGALYFHFGSKDGLADAVQEQGHELLRRQVRALDAAGTPPVQGLIDLTHRLARGLREDPVVRAGFRITVECAGRRPPVADLHAAWVREAARLLERAREAGRLRDGVGDDGPRALLAAVVCGISGAWGAGLSTAELASRVAALWATLLPALVPPGEQERYRTQAPSGARGRRGAGAGADGGAGGGAGTREARSAA</sequence>
<dbReference type="Proteomes" id="UP000319210">
    <property type="component" value="Unassembled WGS sequence"/>
</dbReference>
<dbReference type="PRINTS" id="PR00455">
    <property type="entry name" value="HTHTETR"/>
</dbReference>
<proteinExistence type="predicted"/>
<keyword evidence="3" id="KW-0804">Transcription</keyword>
<evidence type="ECO:0000313" key="8">
    <source>
        <dbReference type="Proteomes" id="UP000319210"/>
    </source>
</evidence>
<gene>
    <name evidence="7" type="ORF">SCA03_14880</name>
</gene>
<keyword evidence="2 4" id="KW-0238">DNA-binding</keyword>
<accession>A0A4Y3QW91</accession>
<feature type="region of interest" description="Disordered" evidence="5">
    <location>
        <begin position="195"/>
        <end position="234"/>
    </location>
</feature>
<keyword evidence="8" id="KW-1185">Reference proteome</keyword>
<name>A0A4Y3QW91_STRCI</name>
<dbReference type="Pfam" id="PF00440">
    <property type="entry name" value="TetR_N"/>
    <property type="match status" value="1"/>
</dbReference>
<evidence type="ECO:0000256" key="5">
    <source>
        <dbReference type="SAM" id="MobiDB-lite"/>
    </source>
</evidence>
<evidence type="ECO:0000256" key="1">
    <source>
        <dbReference type="ARBA" id="ARBA00023015"/>
    </source>
</evidence>